<evidence type="ECO:0000313" key="3">
    <source>
        <dbReference type="EMBL" id="RIB22433.1"/>
    </source>
</evidence>
<keyword evidence="4" id="KW-1185">Reference proteome</keyword>
<dbReference type="PRINTS" id="PR00682">
    <property type="entry name" value="IPNSYNTHASE"/>
</dbReference>
<name>A0A397VR76_9GLOM</name>
<dbReference type="Gene3D" id="2.60.120.330">
    <property type="entry name" value="B-lactam Antibiotic, Isopenicillin N Synthase, Chain"/>
    <property type="match status" value="1"/>
</dbReference>
<organism evidence="3 4">
    <name type="scientific">Gigaspora rosea</name>
    <dbReference type="NCBI Taxonomy" id="44941"/>
    <lineage>
        <taxon>Eukaryota</taxon>
        <taxon>Fungi</taxon>
        <taxon>Fungi incertae sedis</taxon>
        <taxon>Mucoromycota</taxon>
        <taxon>Glomeromycotina</taxon>
        <taxon>Glomeromycetes</taxon>
        <taxon>Diversisporales</taxon>
        <taxon>Gigasporaceae</taxon>
        <taxon>Gigaspora</taxon>
    </lineage>
</organism>
<feature type="domain" description="Fe2OG dioxygenase" evidence="2">
    <location>
        <begin position="169"/>
        <end position="275"/>
    </location>
</feature>
<dbReference type="InterPro" id="IPR005123">
    <property type="entry name" value="Oxoglu/Fe-dep_dioxygenase_dom"/>
</dbReference>
<keyword evidence="1" id="KW-0479">Metal-binding</keyword>
<dbReference type="GO" id="GO:0016491">
    <property type="term" value="F:oxidoreductase activity"/>
    <property type="evidence" value="ECO:0007669"/>
    <property type="project" value="UniProtKB-KW"/>
</dbReference>
<dbReference type="PROSITE" id="PS51471">
    <property type="entry name" value="FE2OG_OXY"/>
    <property type="match status" value="1"/>
</dbReference>
<comment type="similarity">
    <text evidence="1">Belongs to the iron/ascorbate-dependent oxidoreductase family.</text>
</comment>
<dbReference type="PANTHER" id="PTHR47990">
    <property type="entry name" value="2-OXOGLUTARATE (2OG) AND FE(II)-DEPENDENT OXYGENASE SUPERFAMILY PROTEIN-RELATED"/>
    <property type="match status" value="1"/>
</dbReference>
<dbReference type="STRING" id="44941.A0A397VR76"/>
<evidence type="ECO:0000313" key="4">
    <source>
        <dbReference type="Proteomes" id="UP000266673"/>
    </source>
</evidence>
<dbReference type="OrthoDB" id="406156at2759"/>
<dbReference type="AlphaFoldDB" id="A0A397VR76"/>
<evidence type="ECO:0000259" key="2">
    <source>
        <dbReference type="PROSITE" id="PS51471"/>
    </source>
</evidence>
<dbReference type="InterPro" id="IPR027443">
    <property type="entry name" value="IPNS-like_sf"/>
</dbReference>
<dbReference type="InterPro" id="IPR044861">
    <property type="entry name" value="IPNS-like_FE2OG_OXY"/>
</dbReference>
<sequence>MSKAVYENIPIIDFSQFKTDQQICAQQFKDACENLGFFYLKNHGISQEMINETFNIVKLYFEQPREEKLKFAMNEHYNGYAAMREENLDISRKAGDVKETFTLGNLNDDNEATAQTLPPFLKEKANSIAPFYRASHNLSLEIFQILAIALEIPESEGGKHWLEEKHRSNTNSCMRFNHYPPMDKFNPEDIRAGSHTDYGSMTILFQKDIGGLEIQPPGTDKWFPAPIIPNHVLINIADCLSFWTKGLFKSIKHRVSFDNENFKLDRYSIAYFCIAGNDIKLEQIPSKFIPSIEKKNDEKVLTAGEHLIRRVNAAYNGKSFK</sequence>
<comment type="caution">
    <text evidence="3">The sequence shown here is derived from an EMBL/GenBank/DDBJ whole genome shotgun (WGS) entry which is preliminary data.</text>
</comment>
<protein>
    <recommendedName>
        <fullName evidence="2">Fe2OG dioxygenase domain-containing protein</fullName>
    </recommendedName>
</protein>
<dbReference type="EMBL" id="QKWP01000309">
    <property type="protein sequence ID" value="RIB22433.1"/>
    <property type="molecule type" value="Genomic_DNA"/>
</dbReference>
<dbReference type="Pfam" id="PF14226">
    <property type="entry name" value="DIOX_N"/>
    <property type="match status" value="1"/>
</dbReference>
<dbReference type="InterPro" id="IPR050231">
    <property type="entry name" value="Iron_ascorbate_oxido_reductase"/>
</dbReference>
<keyword evidence="1" id="KW-0560">Oxidoreductase</keyword>
<dbReference type="InterPro" id="IPR026992">
    <property type="entry name" value="DIOX_N"/>
</dbReference>
<evidence type="ECO:0000256" key="1">
    <source>
        <dbReference type="RuleBase" id="RU003682"/>
    </source>
</evidence>
<gene>
    <name evidence="3" type="ORF">C2G38_1960805</name>
</gene>
<keyword evidence="1" id="KW-0408">Iron</keyword>
<dbReference type="GO" id="GO:0046872">
    <property type="term" value="F:metal ion binding"/>
    <property type="evidence" value="ECO:0007669"/>
    <property type="project" value="UniProtKB-KW"/>
</dbReference>
<dbReference type="Proteomes" id="UP000266673">
    <property type="component" value="Unassembled WGS sequence"/>
</dbReference>
<dbReference type="Pfam" id="PF03171">
    <property type="entry name" value="2OG-FeII_Oxy"/>
    <property type="match status" value="1"/>
</dbReference>
<reference evidence="3 4" key="1">
    <citation type="submission" date="2018-06" db="EMBL/GenBank/DDBJ databases">
        <title>Comparative genomics reveals the genomic features of Rhizophagus irregularis, R. cerebriforme, R. diaphanum and Gigaspora rosea, and their symbiotic lifestyle signature.</title>
        <authorList>
            <person name="Morin E."/>
            <person name="San Clemente H."/>
            <person name="Chen E.C.H."/>
            <person name="De La Providencia I."/>
            <person name="Hainaut M."/>
            <person name="Kuo A."/>
            <person name="Kohler A."/>
            <person name="Murat C."/>
            <person name="Tang N."/>
            <person name="Roy S."/>
            <person name="Loubradou J."/>
            <person name="Henrissat B."/>
            <person name="Grigoriev I.V."/>
            <person name="Corradi N."/>
            <person name="Roux C."/>
            <person name="Martin F.M."/>
        </authorList>
    </citation>
    <scope>NUCLEOTIDE SEQUENCE [LARGE SCALE GENOMIC DNA]</scope>
    <source>
        <strain evidence="3 4">DAOM 194757</strain>
    </source>
</reference>
<dbReference type="SUPFAM" id="SSF51197">
    <property type="entry name" value="Clavaminate synthase-like"/>
    <property type="match status" value="1"/>
</dbReference>
<proteinExistence type="inferred from homology"/>
<accession>A0A397VR76</accession>